<organism evidence="1 2">
    <name type="scientific">Penicillium bovifimosum</name>
    <dbReference type="NCBI Taxonomy" id="126998"/>
    <lineage>
        <taxon>Eukaryota</taxon>
        <taxon>Fungi</taxon>
        <taxon>Dikarya</taxon>
        <taxon>Ascomycota</taxon>
        <taxon>Pezizomycotina</taxon>
        <taxon>Eurotiomycetes</taxon>
        <taxon>Eurotiomycetidae</taxon>
        <taxon>Eurotiales</taxon>
        <taxon>Aspergillaceae</taxon>
        <taxon>Penicillium</taxon>
    </lineage>
</organism>
<sequence length="144" mass="16618">MTSSQSSSFTPAPLDSAWPPAHVWETMDAADRASWLGQIQRDRARRLEMDVAETDLRHRRPRGDLQGDENLEENLKPLIDIFPGVSAAFLTRVFERKLKAAELIRFKEKSATELDQEDKNFEPHPNHRFWIRSKSANCRTKGED</sequence>
<gene>
    <name evidence="1" type="ORF">N7515_001198</name>
</gene>
<dbReference type="AlphaFoldDB" id="A0A9W9LAJ3"/>
<dbReference type="Proteomes" id="UP001149079">
    <property type="component" value="Unassembled WGS sequence"/>
</dbReference>
<evidence type="ECO:0000313" key="1">
    <source>
        <dbReference type="EMBL" id="KAJ5146634.1"/>
    </source>
</evidence>
<comment type="caution">
    <text evidence="1">The sequence shown here is derived from an EMBL/GenBank/DDBJ whole genome shotgun (WGS) entry which is preliminary data.</text>
</comment>
<protein>
    <submittedName>
        <fullName evidence="1">Uncharacterized protein</fullName>
    </submittedName>
</protein>
<dbReference type="OrthoDB" id="5064334at2759"/>
<dbReference type="GeneID" id="81401112"/>
<proteinExistence type="predicted"/>
<name>A0A9W9LAJ3_9EURO</name>
<keyword evidence="2" id="KW-1185">Reference proteome</keyword>
<reference evidence="1" key="1">
    <citation type="submission" date="2022-11" db="EMBL/GenBank/DDBJ databases">
        <authorList>
            <person name="Petersen C."/>
        </authorList>
    </citation>
    <scope>NUCLEOTIDE SEQUENCE</scope>
    <source>
        <strain evidence="1">IBT 22155</strain>
    </source>
</reference>
<reference evidence="1" key="2">
    <citation type="journal article" date="2023" name="IMA Fungus">
        <title>Comparative genomic study of the Penicillium genus elucidates a diverse pangenome and 15 lateral gene transfer events.</title>
        <authorList>
            <person name="Petersen C."/>
            <person name="Sorensen T."/>
            <person name="Nielsen M.R."/>
            <person name="Sondergaard T.E."/>
            <person name="Sorensen J.L."/>
            <person name="Fitzpatrick D.A."/>
            <person name="Frisvad J.C."/>
            <person name="Nielsen K.L."/>
        </authorList>
    </citation>
    <scope>NUCLEOTIDE SEQUENCE</scope>
    <source>
        <strain evidence="1">IBT 22155</strain>
    </source>
</reference>
<evidence type="ECO:0000313" key="2">
    <source>
        <dbReference type="Proteomes" id="UP001149079"/>
    </source>
</evidence>
<dbReference type="RefSeq" id="XP_056527108.1">
    <property type="nucleotide sequence ID" value="XM_056661942.1"/>
</dbReference>
<accession>A0A9W9LAJ3</accession>
<dbReference type="EMBL" id="JAPQKL010000001">
    <property type="protein sequence ID" value="KAJ5146634.1"/>
    <property type="molecule type" value="Genomic_DNA"/>
</dbReference>